<sequence length="281" mass="31234">MNRPFRSIALACVASSGLFVACQSRPGAAAAKETPAAPTSTTPEQAVSRRAMAASAPMPLAQVDLSTAWSNASTEAKRNLLMEGFYGPDHYRISFFFSKVRRDSLHPEVYHIWGKNRYKKVITPFEGTCTVNRFAALPDTAYMENSRQLRAYTAFAEYTLREDPSTRGAGVYSGKAMLDFAVNSHNQARQVTFTGIDLGLDNPTKGSGLLFQGVWRDNRTGRQQPASWSSNFLVIVPKALEKIGLGSRADTIYPELAEYGWNEWYENDEWWADSPKPSLNL</sequence>
<evidence type="ECO:0008006" key="5">
    <source>
        <dbReference type="Google" id="ProtNLM"/>
    </source>
</evidence>
<dbReference type="Proteomes" id="UP001167796">
    <property type="component" value="Unassembled WGS sequence"/>
</dbReference>
<reference evidence="3" key="1">
    <citation type="submission" date="2023-07" db="EMBL/GenBank/DDBJ databases">
        <authorList>
            <person name="Kim M.K."/>
        </authorList>
    </citation>
    <scope>NUCLEOTIDE SEQUENCE</scope>
    <source>
        <strain evidence="3">M29</strain>
    </source>
</reference>
<dbReference type="EMBL" id="JAUQSX010000003">
    <property type="protein sequence ID" value="MDO7846313.1"/>
    <property type="molecule type" value="Genomic_DNA"/>
</dbReference>
<keyword evidence="4" id="KW-1185">Reference proteome</keyword>
<gene>
    <name evidence="3" type="ORF">Q5H92_08100</name>
</gene>
<feature type="region of interest" description="Disordered" evidence="1">
    <location>
        <begin position="30"/>
        <end position="51"/>
    </location>
</feature>
<accession>A0ABT9A8Z7</accession>
<dbReference type="RefSeq" id="WP_305011001.1">
    <property type="nucleotide sequence ID" value="NZ_JAUQSX010000003.1"/>
</dbReference>
<evidence type="ECO:0000313" key="4">
    <source>
        <dbReference type="Proteomes" id="UP001167796"/>
    </source>
</evidence>
<protein>
    <recommendedName>
        <fullName evidence="5">Lipoprotein</fullName>
    </recommendedName>
</protein>
<organism evidence="3 4">
    <name type="scientific">Hymenobacter mellowenesis</name>
    <dbReference type="NCBI Taxonomy" id="3063995"/>
    <lineage>
        <taxon>Bacteria</taxon>
        <taxon>Pseudomonadati</taxon>
        <taxon>Bacteroidota</taxon>
        <taxon>Cytophagia</taxon>
        <taxon>Cytophagales</taxon>
        <taxon>Hymenobacteraceae</taxon>
        <taxon>Hymenobacter</taxon>
    </lineage>
</organism>
<keyword evidence="2" id="KW-0732">Signal</keyword>
<proteinExistence type="predicted"/>
<feature type="chain" id="PRO_5046352252" description="Lipoprotein" evidence="2">
    <location>
        <begin position="22"/>
        <end position="281"/>
    </location>
</feature>
<dbReference type="PROSITE" id="PS51257">
    <property type="entry name" value="PROKAR_LIPOPROTEIN"/>
    <property type="match status" value="1"/>
</dbReference>
<feature type="signal peptide" evidence="2">
    <location>
        <begin position="1"/>
        <end position="21"/>
    </location>
</feature>
<evidence type="ECO:0000256" key="1">
    <source>
        <dbReference type="SAM" id="MobiDB-lite"/>
    </source>
</evidence>
<evidence type="ECO:0000256" key="2">
    <source>
        <dbReference type="SAM" id="SignalP"/>
    </source>
</evidence>
<evidence type="ECO:0000313" key="3">
    <source>
        <dbReference type="EMBL" id="MDO7846313.1"/>
    </source>
</evidence>
<comment type="caution">
    <text evidence="3">The sequence shown here is derived from an EMBL/GenBank/DDBJ whole genome shotgun (WGS) entry which is preliminary data.</text>
</comment>
<name>A0ABT9A8Z7_9BACT</name>
<feature type="compositionally biased region" description="Low complexity" evidence="1">
    <location>
        <begin position="30"/>
        <end position="46"/>
    </location>
</feature>